<dbReference type="Proteomes" id="UP001623600">
    <property type="component" value="Unassembled WGS sequence"/>
</dbReference>
<reference evidence="1 2" key="1">
    <citation type="submission" date="2024-11" db="EMBL/GenBank/DDBJ databases">
        <authorList>
            <person name="Heng Y.C."/>
            <person name="Lim A.C.H."/>
            <person name="Lee J.K.Y."/>
            <person name="Kittelmann S."/>
        </authorList>
    </citation>
    <scope>NUCLEOTIDE SEQUENCE [LARGE SCALE GENOMIC DNA]</scope>
    <source>
        <strain evidence="1 2">WILCCON 0112</strain>
    </source>
</reference>
<evidence type="ECO:0008006" key="3">
    <source>
        <dbReference type="Google" id="ProtNLM"/>
    </source>
</evidence>
<evidence type="ECO:0000313" key="1">
    <source>
        <dbReference type="EMBL" id="MFL0167710.1"/>
    </source>
</evidence>
<evidence type="ECO:0000313" key="2">
    <source>
        <dbReference type="Proteomes" id="UP001623600"/>
    </source>
</evidence>
<organism evidence="1 2">
    <name type="scientific">Candidatus Clostridium helianthi</name>
    <dbReference type="NCBI Taxonomy" id="3381660"/>
    <lineage>
        <taxon>Bacteria</taxon>
        <taxon>Bacillati</taxon>
        <taxon>Bacillota</taxon>
        <taxon>Clostridia</taxon>
        <taxon>Eubacteriales</taxon>
        <taxon>Clostridiaceae</taxon>
        <taxon>Clostridium</taxon>
    </lineage>
</organism>
<gene>
    <name evidence="1" type="ORF">ACJDTP_21790</name>
</gene>
<sequence>MIESGTVFNHEGENWEVEIYDQYEDKYICKNLASHNFQTGKFSEVEIREDLKCKAK</sequence>
<protein>
    <recommendedName>
        <fullName evidence="3">Phage protein</fullName>
    </recommendedName>
</protein>
<proteinExistence type="predicted"/>
<dbReference type="EMBL" id="JBJIAB010000037">
    <property type="protein sequence ID" value="MFL0167710.1"/>
    <property type="molecule type" value="Genomic_DNA"/>
</dbReference>
<accession>A0ABW8SBX4</accession>
<keyword evidence="2" id="KW-1185">Reference proteome</keyword>
<dbReference type="RefSeq" id="WP_155715434.1">
    <property type="nucleotide sequence ID" value="NZ_JBJIAB010000037.1"/>
</dbReference>
<name>A0ABW8SBX4_9CLOT</name>
<comment type="caution">
    <text evidence="1">The sequence shown here is derived from an EMBL/GenBank/DDBJ whole genome shotgun (WGS) entry which is preliminary data.</text>
</comment>